<organism evidence="2 3">
    <name type="scientific">Amnibacterium setariae</name>
    <dbReference type="NCBI Taxonomy" id="2306585"/>
    <lineage>
        <taxon>Bacteria</taxon>
        <taxon>Bacillati</taxon>
        <taxon>Actinomycetota</taxon>
        <taxon>Actinomycetes</taxon>
        <taxon>Micrococcales</taxon>
        <taxon>Microbacteriaceae</taxon>
        <taxon>Amnibacterium</taxon>
    </lineage>
</organism>
<evidence type="ECO:0000313" key="3">
    <source>
        <dbReference type="Proteomes" id="UP000265742"/>
    </source>
</evidence>
<name>A0A3A1TW27_9MICO</name>
<sequence>MSMSDPFLPVPPEPEDDRAEQEVEDVEDDSEPDVLTGPADEESGEEARDAGAFRAFEPGERLSAEDLERDLD</sequence>
<proteinExistence type="predicted"/>
<feature type="compositionally biased region" description="Basic and acidic residues" evidence="1">
    <location>
        <begin position="45"/>
        <end position="72"/>
    </location>
</feature>
<protein>
    <submittedName>
        <fullName evidence="2">Uncharacterized protein</fullName>
    </submittedName>
</protein>
<feature type="compositionally biased region" description="Acidic residues" evidence="1">
    <location>
        <begin position="13"/>
        <end position="32"/>
    </location>
</feature>
<accession>A0A3A1TW27</accession>
<comment type="caution">
    <text evidence="2">The sequence shown here is derived from an EMBL/GenBank/DDBJ whole genome shotgun (WGS) entry which is preliminary data.</text>
</comment>
<evidence type="ECO:0000313" key="2">
    <source>
        <dbReference type="EMBL" id="RIX27751.1"/>
    </source>
</evidence>
<gene>
    <name evidence="2" type="ORF">D1781_09400</name>
</gene>
<keyword evidence="3" id="KW-1185">Reference proteome</keyword>
<feature type="region of interest" description="Disordered" evidence="1">
    <location>
        <begin position="1"/>
        <end position="72"/>
    </location>
</feature>
<reference evidence="3" key="1">
    <citation type="submission" date="2018-09" db="EMBL/GenBank/DDBJ databases">
        <authorList>
            <person name="Kim I."/>
        </authorList>
    </citation>
    <scope>NUCLEOTIDE SEQUENCE [LARGE SCALE GENOMIC DNA]</scope>
    <source>
        <strain evidence="3">DD4a</strain>
    </source>
</reference>
<dbReference type="EMBL" id="QXTG01000002">
    <property type="protein sequence ID" value="RIX27751.1"/>
    <property type="molecule type" value="Genomic_DNA"/>
</dbReference>
<dbReference type="RefSeq" id="WP_119482060.1">
    <property type="nucleotide sequence ID" value="NZ_QXTG01000002.1"/>
</dbReference>
<dbReference type="Proteomes" id="UP000265742">
    <property type="component" value="Unassembled WGS sequence"/>
</dbReference>
<evidence type="ECO:0000256" key="1">
    <source>
        <dbReference type="SAM" id="MobiDB-lite"/>
    </source>
</evidence>
<dbReference type="AlphaFoldDB" id="A0A3A1TW27"/>